<feature type="compositionally biased region" description="Polar residues" evidence="6">
    <location>
        <begin position="227"/>
        <end position="244"/>
    </location>
</feature>
<feature type="compositionally biased region" description="Basic and acidic residues" evidence="6">
    <location>
        <begin position="114"/>
        <end position="161"/>
    </location>
</feature>
<keyword evidence="5" id="KW-0460">Magnesium</keyword>
<evidence type="ECO:0000313" key="9">
    <source>
        <dbReference type="Proteomes" id="UP001085076"/>
    </source>
</evidence>
<feature type="region of interest" description="Disordered" evidence="6">
    <location>
        <begin position="47"/>
        <end position="73"/>
    </location>
</feature>
<evidence type="ECO:0000313" key="8">
    <source>
        <dbReference type="EMBL" id="KAJ0974613.1"/>
    </source>
</evidence>
<dbReference type="EMBL" id="JAGGNH010000004">
    <property type="protein sequence ID" value="KAJ0974613.1"/>
    <property type="molecule type" value="Genomic_DNA"/>
</dbReference>
<dbReference type="Pfam" id="PF00293">
    <property type="entry name" value="NUDIX"/>
    <property type="match status" value="1"/>
</dbReference>
<evidence type="ECO:0000256" key="1">
    <source>
        <dbReference type="ARBA" id="ARBA00001946"/>
    </source>
</evidence>
<name>A0A9D5HFS3_9LILI</name>
<feature type="compositionally biased region" description="Basic and acidic residues" evidence="6">
    <location>
        <begin position="426"/>
        <end position="444"/>
    </location>
</feature>
<evidence type="ECO:0000256" key="2">
    <source>
        <dbReference type="ARBA" id="ARBA00005582"/>
    </source>
</evidence>
<comment type="similarity">
    <text evidence="2">Belongs to the Nudix hydrolase family.</text>
</comment>
<protein>
    <recommendedName>
        <fullName evidence="7">Nudix hydrolase domain-containing protein</fullName>
    </recommendedName>
</protein>
<dbReference type="SUPFAM" id="SSF55811">
    <property type="entry name" value="Nudix"/>
    <property type="match status" value="1"/>
</dbReference>
<keyword evidence="3" id="KW-0479">Metal-binding</keyword>
<dbReference type="GO" id="GO:0005634">
    <property type="term" value="C:nucleus"/>
    <property type="evidence" value="ECO:0007669"/>
    <property type="project" value="TreeGrafter"/>
</dbReference>
<dbReference type="PROSITE" id="PS51462">
    <property type="entry name" value="NUDIX"/>
    <property type="match status" value="1"/>
</dbReference>
<feature type="compositionally biased region" description="Polar residues" evidence="6">
    <location>
        <begin position="164"/>
        <end position="180"/>
    </location>
</feature>
<dbReference type="InterPro" id="IPR047198">
    <property type="entry name" value="DDP-like_NUDIX"/>
</dbReference>
<feature type="domain" description="Nudix hydrolase" evidence="7">
    <location>
        <begin position="464"/>
        <end position="602"/>
    </location>
</feature>
<dbReference type="InterPro" id="IPR000086">
    <property type="entry name" value="NUDIX_hydrolase_dom"/>
</dbReference>
<dbReference type="PANTHER" id="PTHR12629:SF71">
    <property type="entry name" value="HYDROLASE 13, MITOCHONDRIAL, PUTATIVE, EXPRESSED-RELATED"/>
    <property type="match status" value="1"/>
</dbReference>
<dbReference type="CDD" id="cd04666">
    <property type="entry name" value="NUDIX_DIPP2_like_Nudt4"/>
    <property type="match status" value="1"/>
</dbReference>
<dbReference type="GO" id="GO:0016462">
    <property type="term" value="F:pyrophosphatase activity"/>
    <property type="evidence" value="ECO:0007669"/>
    <property type="project" value="InterPro"/>
</dbReference>
<evidence type="ECO:0000259" key="7">
    <source>
        <dbReference type="PROSITE" id="PS51462"/>
    </source>
</evidence>
<sequence length="637" mass="72307">MIIIRRGQKLLTIIECSIFRCLYTTSLEIVSGQPPLPWELEKKEDPAVVGRREKEERRKGKEQIGLEGKDRSKPEGMEMAEVYSGTLEHAILCDAARAVWARGETRKRMDGLVNRDKTGHMHGPDRRLGQQSRDARHMASNLRDKETTSDWRAKPSPRDRQLPVVTNQGKGFSSQETQVSRNDETQVVPPCRQVASTEIPPRSDDQINPTNLIYVNQLSSDTSIIKPANETSNVNSNEDLNETNADPIPIYSNSDNQEEDDLDDETTERLEKEIEKEFDDMWLARLEWQESQVIGEAYVEPIQMDPANQPLQTTPYEPCEGITLTPQEPPDEADGGNLDPAEEREEAEAPPISHKEKAQEKSGNQPEDGISNILGTPNAQLLLKGKEAFNPGPEPNLDISRHTWKPFRGSWILISEEAWEALAAETDTREHTTQEAGRSEEQHTKEKKGKQKKSNPDPPNDGIRRSGRVRKPLANQNGDSFDWLEVLMISSSNRTDLVFPKGGWENDETLREAACREALEEAGVRGIINETALGVWEFRSKRFQNNCSMEGSCRGYMFAMEVTEELDSWPEQDEHKRRWVTVMEALQLCRYEWMREALRACLRVLSVKPSLSIPMISEPSPIFHLMNSSNSEQMIVL</sequence>
<accession>A0A9D5HFS3</accession>
<dbReference type="InterPro" id="IPR015797">
    <property type="entry name" value="NUDIX_hydrolase-like_dom_sf"/>
</dbReference>
<dbReference type="InterPro" id="IPR020084">
    <property type="entry name" value="NUDIX_hydrolase_CS"/>
</dbReference>
<gene>
    <name evidence="8" type="ORF">J5N97_016578</name>
</gene>
<feature type="region of interest" description="Disordered" evidence="6">
    <location>
        <begin position="424"/>
        <end position="476"/>
    </location>
</feature>
<feature type="region of interest" description="Disordered" evidence="6">
    <location>
        <begin position="227"/>
        <end position="268"/>
    </location>
</feature>
<feature type="compositionally biased region" description="Acidic residues" evidence="6">
    <location>
        <begin position="329"/>
        <end position="348"/>
    </location>
</feature>
<reference evidence="8" key="2">
    <citation type="journal article" date="2022" name="Hortic Res">
        <title>The genome of Dioscorea zingiberensis sheds light on the biosynthesis, origin and evolution of the medicinally important diosgenin saponins.</title>
        <authorList>
            <person name="Li Y."/>
            <person name="Tan C."/>
            <person name="Li Z."/>
            <person name="Guo J."/>
            <person name="Li S."/>
            <person name="Chen X."/>
            <person name="Wang C."/>
            <person name="Dai X."/>
            <person name="Yang H."/>
            <person name="Song W."/>
            <person name="Hou L."/>
            <person name="Xu J."/>
            <person name="Tong Z."/>
            <person name="Xu A."/>
            <person name="Yuan X."/>
            <person name="Wang W."/>
            <person name="Yang Q."/>
            <person name="Chen L."/>
            <person name="Sun Z."/>
            <person name="Wang K."/>
            <person name="Pan B."/>
            <person name="Chen J."/>
            <person name="Bao Y."/>
            <person name="Liu F."/>
            <person name="Qi X."/>
            <person name="Gang D.R."/>
            <person name="Wen J."/>
            <person name="Li J."/>
        </authorList>
    </citation>
    <scope>NUCLEOTIDE SEQUENCE</scope>
    <source>
        <strain evidence="8">Dzin_1.0</strain>
    </source>
</reference>
<reference evidence="8" key="1">
    <citation type="submission" date="2021-03" db="EMBL/GenBank/DDBJ databases">
        <authorList>
            <person name="Li Z."/>
            <person name="Yang C."/>
        </authorList>
    </citation>
    <scope>NUCLEOTIDE SEQUENCE</scope>
    <source>
        <strain evidence="8">Dzin_1.0</strain>
        <tissue evidence="8">Leaf</tissue>
    </source>
</reference>
<dbReference type="Gene3D" id="3.90.79.10">
    <property type="entry name" value="Nucleoside Triphosphate Pyrophosphohydrolase"/>
    <property type="match status" value="1"/>
</dbReference>
<keyword evidence="9" id="KW-1185">Reference proteome</keyword>
<dbReference type="PROSITE" id="PS00893">
    <property type="entry name" value="NUDIX_BOX"/>
    <property type="match status" value="1"/>
</dbReference>
<comment type="cofactor">
    <cofactor evidence="1">
        <name>Mg(2+)</name>
        <dbReference type="ChEBI" id="CHEBI:18420"/>
    </cofactor>
</comment>
<dbReference type="OrthoDB" id="2011998at2759"/>
<dbReference type="PANTHER" id="PTHR12629">
    <property type="entry name" value="DIPHOSPHOINOSITOL POLYPHOSPHATE PHOSPHOHYDROLASE"/>
    <property type="match status" value="1"/>
</dbReference>
<comment type="caution">
    <text evidence="8">The sequence shown here is derived from an EMBL/GenBank/DDBJ whole genome shotgun (WGS) entry which is preliminary data.</text>
</comment>
<evidence type="ECO:0000256" key="3">
    <source>
        <dbReference type="ARBA" id="ARBA00022723"/>
    </source>
</evidence>
<organism evidence="8 9">
    <name type="scientific">Dioscorea zingiberensis</name>
    <dbReference type="NCBI Taxonomy" id="325984"/>
    <lineage>
        <taxon>Eukaryota</taxon>
        <taxon>Viridiplantae</taxon>
        <taxon>Streptophyta</taxon>
        <taxon>Embryophyta</taxon>
        <taxon>Tracheophyta</taxon>
        <taxon>Spermatophyta</taxon>
        <taxon>Magnoliopsida</taxon>
        <taxon>Liliopsida</taxon>
        <taxon>Dioscoreales</taxon>
        <taxon>Dioscoreaceae</taxon>
        <taxon>Dioscorea</taxon>
    </lineage>
</organism>
<feature type="compositionally biased region" description="Acidic residues" evidence="6">
    <location>
        <begin position="256"/>
        <end position="266"/>
    </location>
</feature>
<dbReference type="AlphaFoldDB" id="A0A9D5HFS3"/>
<keyword evidence="4" id="KW-0378">Hydrolase</keyword>
<proteinExistence type="inferred from homology"/>
<feature type="region of interest" description="Disordered" evidence="6">
    <location>
        <begin position="306"/>
        <end position="374"/>
    </location>
</feature>
<evidence type="ECO:0000256" key="5">
    <source>
        <dbReference type="ARBA" id="ARBA00022842"/>
    </source>
</evidence>
<feature type="region of interest" description="Disordered" evidence="6">
    <location>
        <begin position="114"/>
        <end position="189"/>
    </location>
</feature>
<dbReference type="Proteomes" id="UP001085076">
    <property type="component" value="Miscellaneous, Linkage group lg04"/>
</dbReference>
<evidence type="ECO:0000256" key="4">
    <source>
        <dbReference type="ARBA" id="ARBA00022801"/>
    </source>
</evidence>
<dbReference type="GO" id="GO:0005737">
    <property type="term" value="C:cytoplasm"/>
    <property type="evidence" value="ECO:0007669"/>
    <property type="project" value="TreeGrafter"/>
</dbReference>
<dbReference type="GO" id="GO:0046872">
    <property type="term" value="F:metal ion binding"/>
    <property type="evidence" value="ECO:0007669"/>
    <property type="project" value="UniProtKB-KW"/>
</dbReference>
<evidence type="ECO:0000256" key="6">
    <source>
        <dbReference type="SAM" id="MobiDB-lite"/>
    </source>
</evidence>